<evidence type="ECO:0000313" key="1">
    <source>
        <dbReference type="EMBL" id="MCR9014987.1"/>
    </source>
</evidence>
<keyword evidence="1" id="KW-0131">Cell cycle</keyword>
<organism evidence="1 2">
    <name type="scientific">Aquiflexum gelatinilyticum</name>
    <dbReference type="NCBI Taxonomy" id="2961943"/>
    <lineage>
        <taxon>Bacteria</taxon>
        <taxon>Pseudomonadati</taxon>
        <taxon>Bacteroidota</taxon>
        <taxon>Cytophagia</taxon>
        <taxon>Cytophagales</taxon>
        <taxon>Cyclobacteriaceae</taxon>
        <taxon>Aquiflexum</taxon>
    </lineage>
</organism>
<proteinExistence type="predicted"/>
<accession>A0A9X2SY82</accession>
<dbReference type="AlphaFoldDB" id="A0A9X2SY82"/>
<dbReference type="Proteomes" id="UP001142175">
    <property type="component" value="Unassembled WGS sequence"/>
</dbReference>
<dbReference type="GO" id="GO:0051301">
    <property type="term" value="P:cell division"/>
    <property type="evidence" value="ECO:0007669"/>
    <property type="project" value="UniProtKB-KW"/>
</dbReference>
<dbReference type="RefSeq" id="WP_258422852.1">
    <property type="nucleotide sequence ID" value="NZ_JANSUY010000004.1"/>
</dbReference>
<sequence>MRKFRIKKSLIFAALTLVLIGFIGFVEKKDSEKVFTGIEIRVKGIADVYFVNEKDILKNIQTEFPLMQKGVSMQEVDLNKIEKKVETYAFVSNAEVFADPKGHVMVEITQHIPIARIVRPSAADGYISTEGKILPTSNSYTTRVMTLEGAYAENLLKLQDISESHSDLMAMINFINEDEFWKAQISGMDISRKTDIKLYQQVGKQVIEFGEAKDLEEKFEKINLFYEEIIPAKGWNAYSRVSVKYKGQIVCE</sequence>
<evidence type="ECO:0000313" key="2">
    <source>
        <dbReference type="Proteomes" id="UP001142175"/>
    </source>
</evidence>
<protein>
    <submittedName>
        <fullName evidence="1">Cell division protein</fullName>
    </submittedName>
</protein>
<reference evidence="1" key="1">
    <citation type="submission" date="2022-08" db="EMBL/GenBank/DDBJ databases">
        <authorList>
            <person name="Zhang D."/>
        </authorList>
    </citation>
    <scope>NUCLEOTIDE SEQUENCE</scope>
    <source>
        <strain evidence="1">XJ19-11</strain>
    </source>
</reference>
<comment type="caution">
    <text evidence="1">The sequence shown here is derived from an EMBL/GenBank/DDBJ whole genome shotgun (WGS) entry which is preliminary data.</text>
</comment>
<keyword evidence="2" id="KW-1185">Reference proteome</keyword>
<dbReference type="EMBL" id="JANSUY010000004">
    <property type="protein sequence ID" value="MCR9014987.1"/>
    <property type="molecule type" value="Genomic_DNA"/>
</dbReference>
<keyword evidence="1" id="KW-0132">Cell division</keyword>
<gene>
    <name evidence="1" type="ORF">NU887_08065</name>
</gene>
<name>A0A9X2SY82_9BACT</name>